<dbReference type="InterPro" id="IPR029058">
    <property type="entry name" value="AB_hydrolase_fold"/>
</dbReference>
<comment type="similarity">
    <text evidence="4">Belongs to the serine esterase family.</text>
</comment>
<reference evidence="6" key="1">
    <citation type="submission" date="2023-06" db="EMBL/GenBank/DDBJ databases">
        <title>Genome-scale phylogeny and comparative genomics of the fungal order Sordariales.</title>
        <authorList>
            <consortium name="Lawrence Berkeley National Laboratory"/>
            <person name="Hensen N."/>
            <person name="Bonometti L."/>
            <person name="Westerberg I."/>
            <person name="Brannstrom I.O."/>
            <person name="Guillou S."/>
            <person name="Cros-Aarteil S."/>
            <person name="Calhoun S."/>
            <person name="Haridas S."/>
            <person name="Kuo A."/>
            <person name="Mondo S."/>
            <person name="Pangilinan J."/>
            <person name="Riley R."/>
            <person name="LaButti K."/>
            <person name="Andreopoulos B."/>
            <person name="Lipzen A."/>
            <person name="Chen C."/>
            <person name="Yanf M."/>
            <person name="Daum C."/>
            <person name="Ng V."/>
            <person name="Clum A."/>
            <person name="Steindorff A."/>
            <person name="Ohm R."/>
            <person name="Martin F."/>
            <person name="Silar P."/>
            <person name="Natvig D."/>
            <person name="Lalanne C."/>
            <person name="Gautier V."/>
            <person name="Ament-velasquez S.L."/>
            <person name="Kruys A."/>
            <person name="Hutchinson M.I."/>
            <person name="Powell A.J."/>
            <person name="Barry K."/>
            <person name="Miller A.N."/>
            <person name="Grigoriev I.V."/>
            <person name="Debuchy R."/>
            <person name="Gladieux P."/>
            <person name="Thoren M.H."/>
            <person name="Johannesson H."/>
        </authorList>
    </citation>
    <scope>NUCLEOTIDE SEQUENCE</scope>
    <source>
        <strain evidence="6">SMH3391-2</strain>
    </source>
</reference>
<feature type="compositionally biased region" description="Basic and acidic residues" evidence="5">
    <location>
        <begin position="581"/>
        <end position="595"/>
    </location>
</feature>
<keyword evidence="7" id="KW-1185">Reference proteome</keyword>
<dbReference type="Proteomes" id="UP001174934">
    <property type="component" value="Unassembled WGS sequence"/>
</dbReference>
<evidence type="ECO:0000313" key="7">
    <source>
        <dbReference type="Proteomes" id="UP001174934"/>
    </source>
</evidence>
<proteinExistence type="inferred from homology"/>
<dbReference type="GO" id="GO:0003847">
    <property type="term" value="F:1-alkyl-2-acetylglycerophosphocholine esterase activity"/>
    <property type="evidence" value="ECO:0007669"/>
    <property type="project" value="UniProtKB-UniRule"/>
</dbReference>
<evidence type="ECO:0000256" key="5">
    <source>
        <dbReference type="SAM" id="MobiDB-lite"/>
    </source>
</evidence>
<evidence type="ECO:0000256" key="2">
    <source>
        <dbReference type="ARBA" id="ARBA00022963"/>
    </source>
</evidence>
<keyword evidence="1 4" id="KW-0378">Hydrolase</keyword>
<evidence type="ECO:0000256" key="1">
    <source>
        <dbReference type="ARBA" id="ARBA00022801"/>
    </source>
</evidence>
<dbReference type="GO" id="GO:0016042">
    <property type="term" value="P:lipid catabolic process"/>
    <property type="evidence" value="ECO:0007669"/>
    <property type="project" value="UniProtKB-KW"/>
</dbReference>
<gene>
    <name evidence="6" type="ORF">B0T17DRAFT_360065</name>
</gene>
<dbReference type="EC" id="3.1.1.47" evidence="4"/>
<dbReference type="Gene3D" id="3.40.50.1820">
    <property type="entry name" value="alpha/beta hydrolase"/>
    <property type="match status" value="1"/>
</dbReference>
<sequence>MTNPATGTTARVASVFSRLNPVPSFPEYTGPYKVGTVDVEVPISGLVAPSPTPDGAADIHTVQFRIFYPATPDSQGKRTTWLPAPQRLHVSAYTQFLGVGSKAASVLSFIPRHLHYTTIPVHKNAGLLPPPPSSDSEEPARWPTAIFSHGLGGSRNAYSHVAASLAAHGVVVICTEHRDGSAAVSLIRDPSRQNRFLIKNTRRVVSYVRIPHDPTAAIWAKRDAQMRIRLWELGLIFEAVLAIDSSQKPLIRSNMNGSTPEAALAQFGGALDVREPGKVIFSGHSFGAATMVQLLKSTYYARSPALADAKSPLFVPSTTSAIAHQITERNPTFLLDMWCFPLLSAATAPLFKLPLPAYADVPSAPGGTAVLAIESETFFKWKEHLHTKARVLSPTPAEKVVTPAAFDRPLTGRKMEEPSFFYVANSAHLNQSDFGVLFPWLTRKVFGADQPERALRLNLRAQLQFLRANGVRVARTWAGDLVDGAAPVPGGKDKLELGSLSESETESVATTAMSSADSLGKNRGGGMVKDKGLEDGVHNDQGILARTEETGIDAWKWIDMIGLGGESAPSQLELESGLVSEGERRRQEEGEREMEMEIEPSLPAVAEAETAAVKAAAAAAVGGSGSERDSDDDGSGAGAVAVQNVTTASATTA</sequence>
<dbReference type="EMBL" id="JAULSR010000006">
    <property type="protein sequence ID" value="KAK0615900.1"/>
    <property type="molecule type" value="Genomic_DNA"/>
</dbReference>
<dbReference type="PANTHER" id="PTHR10272:SF7">
    <property type="entry name" value="PHOSPHOLIPASE-RELATED"/>
    <property type="match status" value="1"/>
</dbReference>
<evidence type="ECO:0000256" key="3">
    <source>
        <dbReference type="ARBA" id="ARBA00023098"/>
    </source>
</evidence>
<keyword evidence="3 4" id="KW-0443">Lipid metabolism</keyword>
<accession>A0AA39WIE6</accession>
<organism evidence="6 7">
    <name type="scientific">Bombardia bombarda</name>
    <dbReference type="NCBI Taxonomy" id="252184"/>
    <lineage>
        <taxon>Eukaryota</taxon>
        <taxon>Fungi</taxon>
        <taxon>Dikarya</taxon>
        <taxon>Ascomycota</taxon>
        <taxon>Pezizomycotina</taxon>
        <taxon>Sordariomycetes</taxon>
        <taxon>Sordariomycetidae</taxon>
        <taxon>Sordariales</taxon>
        <taxon>Lasiosphaeriaceae</taxon>
        <taxon>Bombardia</taxon>
    </lineage>
</organism>
<comment type="caution">
    <text evidence="6">The sequence shown here is derived from an EMBL/GenBank/DDBJ whole genome shotgun (WGS) entry which is preliminary data.</text>
</comment>
<dbReference type="Pfam" id="PF03403">
    <property type="entry name" value="PAF-AH_p_II"/>
    <property type="match status" value="1"/>
</dbReference>
<name>A0AA39WIE6_9PEZI</name>
<comment type="catalytic activity">
    <reaction evidence="4">
        <text>a 1-O-alkyl-2-acetyl-sn-glycero-3-phosphocholine + H2O = a 1-O-alkyl-sn-glycero-3-phosphocholine + acetate + H(+)</text>
        <dbReference type="Rhea" id="RHEA:17777"/>
        <dbReference type="ChEBI" id="CHEBI:15377"/>
        <dbReference type="ChEBI" id="CHEBI:15378"/>
        <dbReference type="ChEBI" id="CHEBI:30089"/>
        <dbReference type="ChEBI" id="CHEBI:30909"/>
        <dbReference type="ChEBI" id="CHEBI:36707"/>
        <dbReference type="EC" id="3.1.1.47"/>
    </reaction>
</comment>
<feature type="region of interest" description="Disordered" evidence="5">
    <location>
        <begin position="617"/>
        <end position="653"/>
    </location>
</feature>
<protein>
    <recommendedName>
        <fullName evidence="4">Putative phospholipase</fullName>
        <ecNumber evidence="4">3.1.1.47</ecNumber>
    </recommendedName>
</protein>
<dbReference type="SUPFAM" id="SSF53474">
    <property type="entry name" value="alpha/beta-Hydrolases"/>
    <property type="match status" value="1"/>
</dbReference>
<evidence type="ECO:0000313" key="6">
    <source>
        <dbReference type="EMBL" id="KAK0615900.1"/>
    </source>
</evidence>
<evidence type="ECO:0000256" key="4">
    <source>
        <dbReference type="PIRNR" id="PIRNR018169"/>
    </source>
</evidence>
<dbReference type="AlphaFoldDB" id="A0AA39WIE6"/>
<dbReference type="PANTHER" id="PTHR10272">
    <property type="entry name" value="PLATELET-ACTIVATING FACTOR ACETYLHYDROLASE"/>
    <property type="match status" value="1"/>
</dbReference>
<dbReference type="InterPro" id="IPR016715">
    <property type="entry name" value="PAF_acetylhydro_eukaryote"/>
</dbReference>
<feature type="compositionally biased region" description="Polar residues" evidence="5">
    <location>
        <begin position="643"/>
        <end position="653"/>
    </location>
</feature>
<dbReference type="PIRSF" id="PIRSF018169">
    <property type="entry name" value="PAF_acetylhydrolase"/>
    <property type="match status" value="1"/>
</dbReference>
<feature type="region of interest" description="Disordered" evidence="5">
    <location>
        <begin position="572"/>
        <end position="597"/>
    </location>
</feature>
<keyword evidence="2 4" id="KW-0442">Lipid degradation</keyword>